<feature type="domain" description="AAA" evidence="1">
    <location>
        <begin position="18"/>
        <end position="133"/>
    </location>
</feature>
<dbReference type="EMBL" id="JAUSVL010000001">
    <property type="protein sequence ID" value="MDQ0289984.1"/>
    <property type="molecule type" value="Genomic_DNA"/>
</dbReference>
<gene>
    <name evidence="3" type="ORF">J3R75_002091</name>
</gene>
<evidence type="ECO:0000259" key="1">
    <source>
        <dbReference type="Pfam" id="PF13173"/>
    </source>
</evidence>
<evidence type="ECO:0000313" key="3">
    <source>
        <dbReference type="EMBL" id="MDQ0289984.1"/>
    </source>
</evidence>
<keyword evidence="4" id="KW-1185">Reference proteome</keyword>
<evidence type="ECO:0000259" key="2">
    <source>
        <dbReference type="Pfam" id="PF13635"/>
    </source>
</evidence>
<dbReference type="InterPro" id="IPR025420">
    <property type="entry name" value="DUF4143"/>
</dbReference>
<sequence>MIPRLIQKQLLRLWASYPVVTITGPRQSGKTTLARATFPDLPYVNLESPDLRALADNDARAFLQAYPAPVIFDEIQRVPQLLSYIQTIVDESGKNGQYLLTGSHQPQLNAGISQSLAGRTGLLRLLPLSIQELHMAGITLDRDEYLFKGFMPRAYSTALEPHTLYSDYFATYVDKDVRQIANLNNLSAFETFIKLLAGRCGQLLNLNSLANDVGVSSPTIAAWLSVLEASFIIFRLPCYYENFGKRLLKSQKLYFTEIGLVAWLLGIREATQVARDPLFGGLFENMVVLEALKARYNAGREPDLYFFRDSAGTEVDLLFRKSPDQLIPTEIKGAMTWNKDFAANIRKLRKLSPKFTGGFVVYGGDMTPVSDDVQFINFKDAAQIVD</sequence>
<name>A0AAE3VGZ1_9BACT</name>
<dbReference type="Proteomes" id="UP001238163">
    <property type="component" value="Unassembled WGS sequence"/>
</dbReference>
<organism evidence="3 4">
    <name type="scientific">Oligosphaera ethanolica</name>
    <dbReference type="NCBI Taxonomy" id="760260"/>
    <lineage>
        <taxon>Bacteria</taxon>
        <taxon>Pseudomonadati</taxon>
        <taxon>Lentisphaerota</taxon>
        <taxon>Oligosphaeria</taxon>
        <taxon>Oligosphaerales</taxon>
        <taxon>Oligosphaeraceae</taxon>
        <taxon>Oligosphaera</taxon>
    </lineage>
</organism>
<accession>A0AAE3VGZ1</accession>
<reference evidence="3" key="1">
    <citation type="submission" date="2023-07" db="EMBL/GenBank/DDBJ databases">
        <title>Genomic Encyclopedia of Type Strains, Phase IV (KMG-IV): sequencing the most valuable type-strain genomes for metagenomic binning, comparative biology and taxonomic classification.</title>
        <authorList>
            <person name="Goeker M."/>
        </authorList>
    </citation>
    <scope>NUCLEOTIDE SEQUENCE</scope>
    <source>
        <strain evidence="3">DSM 24202</strain>
    </source>
</reference>
<feature type="domain" description="DUF4143" evidence="2">
    <location>
        <begin position="175"/>
        <end position="332"/>
    </location>
</feature>
<proteinExistence type="predicted"/>
<dbReference type="Pfam" id="PF13635">
    <property type="entry name" value="DUF4143"/>
    <property type="match status" value="1"/>
</dbReference>
<dbReference type="AlphaFoldDB" id="A0AAE3VGZ1"/>
<dbReference type="Pfam" id="PF13173">
    <property type="entry name" value="AAA_14"/>
    <property type="match status" value="1"/>
</dbReference>
<comment type="caution">
    <text evidence="3">The sequence shown here is derived from an EMBL/GenBank/DDBJ whole genome shotgun (WGS) entry which is preliminary data.</text>
</comment>
<dbReference type="InterPro" id="IPR027417">
    <property type="entry name" value="P-loop_NTPase"/>
</dbReference>
<dbReference type="PANTHER" id="PTHR43566:SF2">
    <property type="entry name" value="DUF4143 DOMAIN-CONTAINING PROTEIN"/>
    <property type="match status" value="1"/>
</dbReference>
<dbReference type="RefSeq" id="WP_307261417.1">
    <property type="nucleotide sequence ID" value="NZ_JAUSVL010000001.1"/>
</dbReference>
<dbReference type="SUPFAM" id="SSF52540">
    <property type="entry name" value="P-loop containing nucleoside triphosphate hydrolases"/>
    <property type="match status" value="1"/>
</dbReference>
<dbReference type="PANTHER" id="PTHR43566">
    <property type="entry name" value="CONSERVED PROTEIN"/>
    <property type="match status" value="1"/>
</dbReference>
<protein>
    <submittedName>
        <fullName evidence="3">AAA+ superfamily ATPase</fullName>
    </submittedName>
</protein>
<evidence type="ECO:0000313" key="4">
    <source>
        <dbReference type="Proteomes" id="UP001238163"/>
    </source>
</evidence>
<dbReference type="InterPro" id="IPR041682">
    <property type="entry name" value="AAA_14"/>
</dbReference>